<dbReference type="RefSeq" id="WP_184081856.1">
    <property type="nucleotide sequence ID" value="NZ_JACIJP010000010.1"/>
</dbReference>
<evidence type="ECO:0000313" key="1">
    <source>
        <dbReference type="EMBL" id="MBB6125648.1"/>
    </source>
</evidence>
<evidence type="ECO:0000313" key="2">
    <source>
        <dbReference type="Proteomes" id="UP000552700"/>
    </source>
</evidence>
<dbReference type="EMBL" id="JACIJP010000010">
    <property type="protein sequence ID" value="MBB6125648.1"/>
    <property type="molecule type" value="Genomic_DNA"/>
</dbReference>
<gene>
    <name evidence="1" type="ORF">FHS92_003412</name>
</gene>
<organism evidence="1 2">
    <name type="scientific">Sphingobium subterraneum</name>
    <dbReference type="NCBI Taxonomy" id="627688"/>
    <lineage>
        <taxon>Bacteria</taxon>
        <taxon>Pseudomonadati</taxon>
        <taxon>Pseudomonadota</taxon>
        <taxon>Alphaproteobacteria</taxon>
        <taxon>Sphingomonadales</taxon>
        <taxon>Sphingomonadaceae</taxon>
        <taxon>Sphingobium</taxon>
    </lineage>
</organism>
<reference evidence="1 2" key="1">
    <citation type="submission" date="2020-08" db="EMBL/GenBank/DDBJ databases">
        <title>Genomic Encyclopedia of Type Strains, Phase IV (KMG-IV): sequencing the most valuable type-strain genomes for metagenomic binning, comparative biology and taxonomic classification.</title>
        <authorList>
            <person name="Goeker M."/>
        </authorList>
    </citation>
    <scope>NUCLEOTIDE SEQUENCE [LARGE SCALE GENOMIC DNA]</scope>
    <source>
        <strain evidence="1 2">DSM 102255</strain>
    </source>
</reference>
<dbReference type="Proteomes" id="UP000552700">
    <property type="component" value="Unassembled WGS sequence"/>
</dbReference>
<accession>A0A841JAP2</accession>
<comment type="caution">
    <text evidence="1">The sequence shown here is derived from an EMBL/GenBank/DDBJ whole genome shotgun (WGS) entry which is preliminary data.</text>
</comment>
<proteinExistence type="predicted"/>
<keyword evidence="2" id="KW-1185">Reference proteome</keyword>
<dbReference type="AlphaFoldDB" id="A0A841JAP2"/>
<protein>
    <submittedName>
        <fullName evidence="1">Uncharacterized protein</fullName>
    </submittedName>
</protein>
<sequence length="75" mass="8432">MNVHYQLTGSLEVPDGSRLSDAETAIILPDGSVIKLWEAWERHLPAEDTYSTLTHDGMCALGIFDDTLTREFDEH</sequence>
<name>A0A841JAP2_9SPHN</name>